<dbReference type="Pfam" id="PF01987">
    <property type="entry name" value="AIM24"/>
    <property type="match status" value="1"/>
</dbReference>
<proteinExistence type="predicted"/>
<dbReference type="InterPro" id="IPR036983">
    <property type="entry name" value="AIM24_sf"/>
</dbReference>
<dbReference type="InterPro" id="IPR016031">
    <property type="entry name" value="Trp_RNA-bd_attenuator-like_dom"/>
</dbReference>
<dbReference type="InterPro" id="IPR002838">
    <property type="entry name" value="AIM24"/>
</dbReference>
<dbReference type="SUPFAM" id="SSF51219">
    <property type="entry name" value="TRAP-like"/>
    <property type="match status" value="1"/>
</dbReference>
<dbReference type="RefSeq" id="WP_380186346.1">
    <property type="nucleotide sequence ID" value="NZ_JBHTBQ010000006.1"/>
</dbReference>
<accession>A0ABW2QZB3</accession>
<evidence type="ECO:0000313" key="1">
    <source>
        <dbReference type="EMBL" id="MFC7419085.1"/>
    </source>
</evidence>
<gene>
    <name evidence="1" type="ORF">ACFQNF_04255</name>
</gene>
<name>A0ABW2QZB3_9NEIS</name>
<dbReference type="Proteomes" id="UP001596473">
    <property type="component" value="Unassembled WGS sequence"/>
</dbReference>
<sequence length="213" mass="22962">MPSYTQINEKLIEITLNNEEVFAKKGSMISYQGKVNFARSFLGGGNVQDLAMRTATNEGNALMIAKGSGKVYYAYDGLFVSIIQVNNEMVYVESETLLAYDSRLTVGTMFLGNQGGVQSMVRGAVSGQGLFTTTLQGTGEMAILSDGNAIALQVSAEQPVFVDPNAYIGHKGNLTSTIVTDLNWKTFVGQASGESYQVKFMGQGTVYIQASER</sequence>
<dbReference type="PANTHER" id="PTHR38074">
    <property type="entry name" value="ALTERED INHERITANCE OF MITOCHONDRIA PROTEIN 24, MITOCHONDRIAL"/>
    <property type="match status" value="1"/>
</dbReference>
<keyword evidence="2" id="KW-1185">Reference proteome</keyword>
<dbReference type="EMBL" id="JBHTBQ010000006">
    <property type="protein sequence ID" value="MFC7419085.1"/>
    <property type="molecule type" value="Genomic_DNA"/>
</dbReference>
<dbReference type="Gene3D" id="3.60.160.10">
    <property type="entry name" value="Mitochondrial biogenesis AIM24"/>
    <property type="match status" value="1"/>
</dbReference>
<comment type="caution">
    <text evidence="1">The sequence shown here is derived from an EMBL/GenBank/DDBJ whole genome shotgun (WGS) entry which is preliminary data.</text>
</comment>
<dbReference type="PANTHER" id="PTHR38074:SF1">
    <property type="entry name" value="ALTERED INHERITANCE OF MITOCHONDRIA PROTEIN 24, MITOCHONDRIAL"/>
    <property type="match status" value="1"/>
</dbReference>
<organism evidence="1 2">
    <name type="scientific">Iodobacter arcticus</name>
    <dbReference type="NCBI Taxonomy" id="590593"/>
    <lineage>
        <taxon>Bacteria</taxon>
        <taxon>Pseudomonadati</taxon>
        <taxon>Pseudomonadota</taxon>
        <taxon>Betaproteobacteria</taxon>
        <taxon>Neisseriales</taxon>
        <taxon>Chitinibacteraceae</taxon>
        <taxon>Iodobacter</taxon>
    </lineage>
</organism>
<evidence type="ECO:0000313" key="2">
    <source>
        <dbReference type="Proteomes" id="UP001596473"/>
    </source>
</evidence>
<reference evidence="2" key="1">
    <citation type="journal article" date="2019" name="Int. J. Syst. Evol. Microbiol.">
        <title>The Global Catalogue of Microorganisms (GCM) 10K type strain sequencing project: providing services to taxonomists for standard genome sequencing and annotation.</title>
        <authorList>
            <consortium name="The Broad Institute Genomics Platform"/>
            <consortium name="The Broad Institute Genome Sequencing Center for Infectious Disease"/>
            <person name="Wu L."/>
            <person name="Ma J."/>
        </authorList>
    </citation>
    <scope>NUCLEOTIDE SEQUENCE [LARGE SCALE GENOMIC DNA]</scope>
    <source>
        <strain evidence="2">CCUG 62945</strain>
    </source>
</reference>
<protein>
    <submittedName>
        <fullName evidence="1">AIM24 family protein</fullName>
    </submittedName>
</protein>